<protein>
    <submittedName>
        <fullName evidence="2">Uncharacterized protein</fullName>
    </submittedName>
</protein>
<sequence>MARVRTRNPRKREPVPSNSKPSGPHKKSDEELHLPYDAASLKGPPADPIKIRCALYILNRGSWKTIPRTFEALSRTTPPKQILNGSSRIRSAESPRESLEISKIASRGFRRGYKYPRSPQKKAEQKKEKRGV</sequence>
<gene>
    <name evidence="2" type="ORF">Salat_1099400</name>
</gene>
<feature type="region of interest" description="Disordered" evidence="1">
    <location>
        <begin position="1"/>
        <end position="47"/>
    </location>
</feature>
<feature type="compositionally biased region" description="Polar residues" evidence="1">
    <location>
        <begin position="77"/>
        <end position="89"/>
    </location>
</feature>
<evidence type="ECO:0000313" key="2">
    <source>
        <dbReference type="EMBL" id="KAK4433371.1"/>
    </source>
</evidence>
<feature type="compositionally biased region" description="Basic and acidic residues" evidence="1">
    <location>
        <begin position="121"/>
        <end position="132"/>
    </location>
</feature>
<accession>A0AAE2CSX1</accession>
<reference evidence="2" key="2">
    <citation type="journal article" date="2024" name="Plant">
        <title>Genomic evolution and insights into agronomic trait innovations of Sesamum species.</title>
        <authorList>
            <person name="Miao H."/>
            <person name="Wang L."/>
            <person name="Qu L."/>
            <person name="Liu H."/>
            <person name="Sun Y."/>
            <person name="Le M."/>
            <person name="Wang Q."/>
            <person name="Wei S."/>
            <person name="Zheng Y."/>
            <person name="Lin W."/>
            <person name="Duan Y."/>
            <person name="Cao H."/>
            <person name="Xiong S."/>
            <person name="Wang X."/>
            <person name="Wei L."/>
            <person name="Li C."/>
            <person name="Ma Q."/>
            <person name="Ju M."/>
            <person name="Zhao R."/>
            <person name="Li G."/>
            <person name="Mu C."/>
            <person name="Tian Q."/>
            <person name="Mei H."/>
            <person name="Zhang T."/>
            <person name="Gao T."/>
            <person name="Zhang H."/>
        </authorList>
    </citation>
    <scope>NUCLEOTIDE SEQUENCE</scope>
    <source>
        <strain evidence="2">3651</strain>
    </source>
</reference>
<dbReference type="EMBL" id="JACGWO010000003">
    <property type="protein sequence ID" value="KAK4433371.1"/>
    <property type="molecule type" value="Genomic_DNA"/>
</dbReference>
<reference evidence="2" key="1">
    <citation type="submission" date="2020-06" db="EMBL/GenBank/DDBJ databases">
        <authorList>
            <person name="Li T."/>
            <person name="Hu X."/>
            <person name="Zhang T."/>
            <person name="Song X."/>
            <person name="Zhang H."/>
            <person name="Dai N."/>
            <person name="Sheng W."/>
            <person name="Hou X."/>
            <person name="Wei L."/>
        </authorList>
    </citation>
    <scope>NUCLEOTIDE SEQUENCE</scope>
    <source>
        <strain evidence="2">3651</strain>
        <tissue evidence="2">Leaf</tissue>
    </source>
</reference>
<comment type="caution">
    <text evidence="2">The sequence shown here is derived from an EMBL/GenBank/DDBJ whole genome shotgun (WGS) entry which is preliminary data.</text>
</comment>
<dbReference type="Proteomes" id="UP001293254">
    <property type="component" value="Unassembled WGS sequence"/>
</dbReference>
<feature type="compositionally biased region" description="Basic and acidic residues" evidence="1">
    <location>
        <begin position="90"/>
        <end position="100"/>
    </location>
</feature>
<keyword evidence="3" id="KW-1185">Reference proteome</keyword>
<proteinExistence type="predicted"/>
<name>A0AAE2CSX1_9LAMI</name>
<dbReference type="AlphaFoldDB" id="A0AAE2CSX1"/>
<feature type="compositionally biased region" description="Basic residues" evidence="1">
    <location>
        <begin position="1"/>
        <end position="10"/>
    </location>
</feature>
<organism evidence="2 3">
    <name type="scientific">Sesamum alatum</name>
    <dbReference type="NCBI Taxonomy" id="300844"/>
    <lineage>
        <taxon>Eukaryota</taxon>
        <taxon>Viridiplantae</taxon>
        <taxon>Streptophyta</taxon>
        <taxon>Embryophyta</taxon>
        <taxon>Tracheophyta</taxon>
        <taxon>Spermatophyta</taxon>
        <taxon>Magnoliopsida</taxon>
        <taxon>eudicotyledons</taxon>
        <taxon>Gunneridae</taxon>
        <taxon>Pentapetalae</taxon>
        <taxon>asterids</taxon>
        <taxon>lamiids</taxon>
        <taxon>Lamiales</taxon>
        <taxon>Pedaliaceae</taxon>
        <taxon>Sesamum</taxon>
    </lineage>
</organism>
<feature type="region of interest" description="Disordered" evidence="1">
    <location>
        <begin position="77"/>
        <end position="132"/>
    </location>
</feature>
<evidence type="ECO:0000313" key="3">
    <source>
        <dbReference type="Proteomes" id="UP001293254"/>
    </source>
</evidence>
<evidence type="ECO:0000256" key="1">
    <source>
        <dbReference type="SAM" id="MobiDB-lite"/>
    </source>
</evidence>